<reference evidence="3" key="1">
    <citation type="journal article" date="2019" name="Int. J. Syst. Evol. Microbiol.">
        <title>The Global Catalogue of Microorganisms (GCM) 10K type strain sequencing project: providing services to taxonomists for standard genome sequencing and annotation.</title>
        <authorList>
            <consortium name="The Broad Institute Genomics Platform"/>
            <consortium name="The Broad Institute Genome Sequencing Center for Infectious Disease"/>
            <person name="Wu L."/>
            <person name="Ma J."/>
        </authorList>
    </citation>
    <scope>NUCLEOTIDE SEQUENCE [LARGE SCALE GENOMIC DNA]</scope>
    <source>
        <strain evidence="3">CCUG 60898</strain>
    </source>
</reference>
<evidence type="ECO:0000313" key="3">
    <source>
        <dbReference type="Proteomes" id="UP001597100"/>
    </source>
</evidence>
<dbReference type="InterPro" id="IPR043781">
    <property type="entry name" value="DUF5723"/>
</dbReference>
<accession>A0ABW3IIF6</accession>
<dbReference type="EMBL" id="JBHTJP010000035">
    <property type="protein sequence ID" value="MFD0977746.1"/>
    <property type="molecule type" value="Genomic_DNA"/>
</dbReference>
<gene>
    <name evidence="2" type="ORF">ACFQ1G_13185</name>
</gene>
<organism evidence="2 3">
    <name type="scientific">Salinimicrobium gaetbulicola</name>
    <dbReference type="NCBI Taxonomy" id="999702"/>
    <lineage>
        <taxon>Bacteria</taxon>
        <taxon>Pseudomonadati</taxon>
        <taxon>Bacteroidota</taxon>
        <taxon>Flavobacteriia</taxon>
        <taxon>Flavobacteriales</taxon>
        <taxon>Flavobacteriaceae</taxon>
        <taxon>Salinimicrobium</taxon>
    </lineage>
</organism>
<dbReference type="Pfam" id="PF18990">
    <property type="entry name" value="DUF5723"/>
    <property type="match status" value="1"/>
</dbReference>
<feature type="domain" description="DUF5723" evidence="1">
    <location>
        <begin position="38"/>
        <end position="429"/>
    </location>
</feature>
<dbReference type="Proteomes" id="UP001597100">
    <property type="component" value="Unassembled WGS sequence"/>
</dbReference>
<keyword evidence="3" id="KW-1185">Reference proteome</keyword>
<sequence length="456" mass="51179">MKTGWVILLLLTVFGISAQNKQLLYNVNSLPQNLMTNPGGETRFDMHAGLPFFSHLSFSAGSSGVSMYDIFGGKESDVNENINNSLISITDKDFFSVRDQIELVFLGWRDNSQNYFSVGVYQETDVFAYFPKDIAVLAWEGNQNQKNFHLSDLAFTGEVLNVFHFGATHYFSEDLNIGVRGKVYSSVFNVRSVDNKGDFFSSGSSANNVSRPILRKVDILVKTSGLDPLLNSETMTDKELLGQFKSQAFLGGNIGFGIDLGFTYFLDKHYRITGSILDLGMISHSEDVKTFRYSGEFDATSQSTLDPDHPDSGELGEYFQEEELGDPYVSFRPVKLNASIDYGFEEELEPCKCREPIGRRRYLNHVGFQLFSMKRPKGFVHAATLSFDRKFSDNFFGKLTYTADAFSFSNIGLLLSGRFSNFNLYLAADNLLDYPNLAKARNASVQVGFQFIFNKG</sequence>
<evidence type="ECO:0000313" key="2">
    <source>
        <dbReference type="EMBL" id="MFD0977746.1"/>
    </source>
</evidence>
<comment type="caution">
    <text evidence="2">The sequence shown here is derived from an EMBL/GenBank/DDBJ whole genome shotgun (WGS) entry which is preliminary data.</text>
</comment>
<name>A0ABW3IIF6_9FLAO</name>
<protein>
    <submittedName>
        <fullName evidence="2">DUF5723 family protein</fullName>
    </submittedName>
</protein>
<evidence type="ECO:0000259" key="1">
    <source>
        <dbReference type="Pfam" id="PF18990"/>
    </source>
</evidence>
<proteinExistence type="predicted"/>
<dbReference type="RefSeq" id="WP_380740284.1">
    <property type="nucleotide sequence ID" value="NZ_JBHTJP010000035.1"/>
</dbReference>